<feature type="transmembrane region" description="Helical" evidence="1">
    <location>
        <begin position="38"/>
        <end position="61"/>
    </location>
</feature>
<dbReference type="InParanoid" id="E4WR81"/>
<proteinExistence type="predicted"/>
<keyword evidence="4" id="KW-1185">Reference proteome</keyword>
<dbReference type="Proteomes" id="UP000001307">
    <property type="component" value="Unassembled WGS sequence"/>
</dbReference>
<dbReference type="Gene3D" id="1.20.140.150">
    <property type="match status" value="1"/>
</dbReference>
<keyword evidence="1" id="KW-0812">Transmembrane</keyword>
<evidence type="ECO:0000313" key="2">
    <source>
        <dbReference type="EMBL" id="CBY20262.1"/>
    </source>
</evidence>
<evidence type="ECO:0000313" key="4">
    <source>
        <dbReference type="Proteomes" id="UP000001307"/>
    </source>
</evidence>
<organism evidence="2">
    <name type="scientific">Oikopleura dioica</name>
    <name type="common">Tunicate</name>
    <dbReference type="NCBI Taxonomy" id="34765"/>
    <lineage>
        <taxon>Eukaryota</taxon>
        <taxon>Metazoa</taxon>
        <taxon>Chordata</taxon>
        <taxon>Tunicata</taxon>
        <taxon>Appendicularia</taxon>
        <taxon>Copelata</taxon>
        <taxon>Oikopleuridae</taxon>
        <taxon>Oikopleura</taxon>
    </lineage>
</organism>
<protein>
    <recommendedName>
        <fullName evidence="5">Transmembrane protein 182</fullName>
    </recommendedName>
</protein>
<name>E4WR81_OIKDI</name>
<sequence length="130" mass="14230">MDIPTLMQHGFAAGSMLLAGLLPVLALATLCCGNKLGAYILQATSGLFALVSLVTYLTYYIGEKKITPAHDGEIQSWDFHEYFPDSDFGWCFWVVLSGICFNMATSFIHCCFCSKEASNKVYTSSSSESI</sequence>
<dbReference type="AlphaFoldDB" id="E4WR81"/>
<dbReference type="EMBL" id="FN653015">
    <property type="protein sequence ID" value="CBY20262.1"/>
    <property type="molecule type" value="Genomic_DNA"/>
</dbReference>
<dbReference type="Proteomes" id="UP000011014">
    <property type="component" value="Unassembled WGS sequence"/>
</dbReference>
<dbReference type="EMBL" id="FN656443">
    <property type="protein sequence ID" value="CBY41439.1"/>
    <property type="molecule type" value="Genomic_DNA"/>
</dbReference>
<evidence type="ECO:0000256" key="1">
    <source>
        <dbReference type="SAM" id="Phobius"/>
    </source>
</evidence>
<gene>
    <name evidence="2" type="ORF">GSOID_T00000249001</name>
    <name evidence="3" type="ORF">GSOID_T00023514001</name>
</gene>
<evidence type="ECO:0000313" key="3">
    <source>
        <dbReference type="EMBL" id="CBY41439.1"/>
    </source>
</evidence>
<evidence type="ECO:0008006" key="5">
    <source>
        <dbReference type="Google" id="ProtNLM"/>
    </source>
</evidence>
<reference evidence="2" key="1">
    <citation type="journal article" date="2010" name="Science">
        <title>Plasticity of animal genome architecture unmasked by rapid evolution of a pelagic tunicate.</title>
        <authorList>
            <person name="Denoeud F."/>
            <person name="Henriet S."/>
            <person name="Mungpakdee S."/>
            <person name="Aury J.M."/>
            <person name="Da Silva C."/>
            <person name="Brinkmann H."/>
            <person name="Mikhaleva J."/>
            <person name="Olsen L.C."/>
            <person name="Jubin C."/>
            <person name="Canestro C."/>
            <person name="Bouquet J.M."/>
            <person name="Danks G."/>
            <person name="Poulain J."/>
            <person name="Campsteijn C."/>
            <person name="Adamski M."/>
            <person name="Cross I."/>
            <person name="Yadetie F."/>
            <person name="Muffato M."/>
            <person name="Louis A."/>
            <person name="Butcher S."/>
            <person name="Tsagkogeorga G."/>
            <person name="Konrad A."/>
            <person name="Singh S."/>
            <person name="Jensen M.F."/>
            <person name="Cong E.H."/>
            <person name="Eikeseth-Otteraa H."/>
            <person name="Noel B."/>
            <person name="Anthouard V."/>
            <person name="Porcel B.M."/>
            <person name="Kachouri-Lafond R."/>
            <person name="Nishino A."/>
            <person name="Ugolini M."/>
            <person name="Chourrout P."/>
            <person name="Nishida H."/>
            <person name="Aasland R."/>
            <person name="Huzurbazar S."/>
            <person name="Westhof E."/>
            <person name="Delsuc F."/>
            <person name="Lehrach H."/>
            <person name="Reinhardt R."/>
            <person name="Weissenbach J."/>
            <person name="Roy S.W."/>
            <person name="Artiguenave F."/>
            <person name="Postlethwait J.H."/>
            <person name="Manak J.R."/>
            <person name="Thompson E.M."/>
            <person name="Jaillon O."/>
            <person name="Du Pasquier L."/>
            <person name="Boudinot P."/>
            <person name="Liberles D.A."/>
            <person name="Volff J.N."/>
            <person name="Philippe H."/>
            <person name="Lenhard B."/>
            <person name="Roest Crollius H."/>
            <person name="Wincker P."/>
            <person name="Chourrout D."/>
        </authorList>
    </citation>
    <scope>NUCLEOTIDE SEQUENCE [LARGE SCALE GENOMIC DNA]</scope>
</reference>
<keyword evidence="1" id="KW-0472">Membrane</keyword>
<keyword evidence="1" id="KW-1133">Transmembrane helix</keyword>
<accession>E4WR81</accession>